<gene>
    <name evidence="2" type="ORF">CVLEPA_LOCUS21058</name>
</gene>
<keyword evidence="3" id="KW-1185">Reference proteome</keyword>
<feature type="region of interest" description="Disordered" evidence="1">
    <location>
        <begin position="1"/>
        <end position="35"/>
    </location>
</feature>
<sequence>MSSAIHYPGIHPYPQFVQPKTPVDTKREPSSHPSSLAMFDLQNRMRLVHEVVKTRLDQRLQSIKARYDKSVSRQAEFQVGDKVMLRNTVISKDEERKFHHPYSGPFEVVETFHP</sequence>
<organism evidence="2 3">
    <name type="scientific">Clavelina lepadiformis</name>
    <name type="common">Light-bulb sea squirt</name>
    <name type="synonym">Ascidia lepadiformis</name>
    <dbReference type="NCBI Taxonomy" id="159417"/>
    <lineage>
        <taxon>Eukaryota</taxon>
        <taxon>Metazoa</taxon>
        <taxon>Chordata</taxon>
        <taxon>Tunicata</taxon>
        <taxon>Ascidiacea</taxon>
        <taxon>Aplousobranchia</taxon>
        <taxon>Clavelinidae</taxon>
        <taxon>Clavelina</taxon>
    </lineage>
</organism>
<evidence type="ECO:0000313" key="3">
    <source>
        <dbReference type="Proteomes" id="UP001642483"/>
    </source>
</evidence>
<proteinExistence type="predicted"/>
<evidence type="ECO:0000256" key="1">
    <source>
        <dbReference type="SAM" id="MobiDB-lite"/>
    </source>
</evidence>
<dbReference type="Proteomes" id="UP001642483">
    <property type="component" value="Unassembled WGS sequence"/>
</dbReference>
<protein>
    <submittedName>
        <fullName evidence="2">Uncharacterized protein</fullName>
    </submittedName>
</protein>
<evidence type="ECO:0000313" key="2">
    <source>
        <dbReference type="EMBL" id="CAK8689078.1"/>
    </source>
</evidence>
<reference evidence="2 3" key="1">
    <citation type="submission" date="2024-02" db="EMBL/GenBank/DDBJ databases">
        <authorList>
            <person name="Daric V."/>
            <person name="Darras S."/>
        </authorList>
    </citation>
    <scope>NUCLEOTIDE SEQUENCE [LARGE SCALE GENOMIC DNA]</scope>
</reference>
<dbReference type="EMBL" id="CAWYQH010000108">
    <property type="protein sequence ID" value="CAK8689078.1"/>
    <property type="molecule type" value="Genomic_DNA"/>
</dbReference>
<comment type="caution">
    <text evidence="2">The sequence shown here is derived from an EMBL/GenBank/DDBJ whole genome shotgun (WGS) entry which is preliminary data.</text>
</comment>
<name>A0ABP0GB99_CLALP</name>
<accession>A0ABP0GB99</accession>